<keyword evidence="3" id="KW-1185">Reference proteome</keyword>
<proteinExistence type="predicted"/>
<reference evidence="3" key="1">
    <citation type="submission" date="2024-06" db="EMBL/GenBank/DDBJ databases">
        <authorList>
            <person name="Ryan C."/>
        </authorList>
    </citation>
    <scope>NUCLEOTIDE SEQUENCE [LARGE SCALE GENOMIC DNA]</scope>
</reference>
<evidence type="ECO:0000313" key="2">
    <source>
        <dbReference type="EMBL" id="CAL5025580.1"/>
    </source>
</evidence>
<dbReference type="AlphaFoldDB" id="A0ABC9CT02"/>
<name>A0ABC9CT02_9POAL</name>
<gene>
    <name evidence="2" type="ORF">URODEC1_LOCUS78175</name>
</gene>
<organism evidence="2 3">
    <name type="scientific">Urochloa decumbens</name>
    <dbReference type="NCBI Taxonomy" id="240449"/>
    <lineage>
        <taxon>Eukaryota</taxon>
        <taxon>Viridiplantae</taxon>
        <taxon>Streptophyta</taxon>
        <taxon>Embryophyta</taxon>
        <taxon>Tracheophyta</taxon>
        <taxon>Spermatophyta</taxon>
        <taxon>Magnoliopsida</taxon>
        <taxon>Liliopsida</taxon>
        <taxon>Poales</taxon>
        <taxon>Poaceae</taxon>
        <taxon>PACMAD clade</taxon>
        <taxon>Panicoideae</taxon>
        <taxon>Panicodae</taxon>
        <taxon>Paniceae</taxon>
        <taxon>Melinidinae</taxon>
        <taxon>Urochloa</taxon>
    </lineage>
</organism>
<sequence>MVFGRVPPRREEPPGREHAEEPRRRDGTAIERPVIRHEEALGGGIAVHLVGCAARRHHSRREGAVLDQLRHPPLLLPLLASAVHPRGEVRAHCFKALLHDVHGRAHQRVARGAEAGELGEASHGVRERGDGVVADVELPERDEEADAVGEVPQVLEVLAHVEGLQVAQVLEPVGELAEAVEARVQRPERHHVGGGGWQVGDLVGVDGEAPEPVELEPQRVRKLRQLVEVGVQLLQCSVCHAGKTS</sequence>
<dbReference type="EMBL" id="OZ075140">
    <property type="protein sequence ID" value="CAL5025580.1"/>
    <property type="molecule type" value="Genomic_DNA"/>
</dbReference>
<accession>A0ABC9CT02</accession>
<dbReference type="Proteomes" id="UP001497457">
    <property type="component" value="Chromosome 30rd"/>
</dbReference>
<evidence type="ECO:0000256" key="1">
    <source>
        <dbReference type="SAM" id="MobiDB-lite"/>
    </source>
</evidence>
<evidence type="ECO:0000313" key="3">
    <source>
        <dbReference type="Proteomes" id="UP001497457"/>
    </source>
</evidence>
<feature type="region of interest" description="Disordered" evidence="1">
    <location>
        <begin position="1"/>
        <end position="29"/>
    </location>
</feature>
<reference evidence="2 3" key="2">
    <citation type="submission" date="2024-10" db="EMBL/GenBank/DDBJ databases">
        <authorList>
            <person name="Ryan C."/>
        </authorList>
    </citation>
    <scope>NUCLEOTIDE SEQUENCE [LARGE SCALE GENOMIC DNA]</scope>
</reference>
<feature type="compositionally biased region" description="Basic and acidic residues" evidence="1">
    <location>
        <begin position="8"/>
        <end position="29"/>
    </location>
</feature>
<protein>
    <submittedName>
        <fullName evidence="2">Uncharacterized protein</fullName>
    </submittedName>
</protein>